<dbReference type="GO" id="GO:0016024">
    <property type="term" value="P:CDP-diacylglycerol biosynthetic process"/>
    <property type="evidence" value="ECO:0007669"/>
    <property type="project" value="UniProtKB-UniRule"/>
</dbReference>
<gene>
    <name evidence="12" type="primary">plsB</name>
    <name evidence="14" type="ORF">SAMN05660652_00004</name>
</gene>
<evidence type="ECO:0000256" key="12">
    <source>
        <dbReference type="HAMAP-Rule" id="MF_00393"/>
    </source>
</evidence>
<evidence type="ECO:0000313" key="15">
    <source>
        <dbReference type="Proteomes" id="UP000198607"/>
    </source>
</evidence>
<evidence type="ECO:0000256" key="9">
    <source>
        <dbReference type="ARBA" id="ARBA00023136"/>
    </source>
</evidence>
<keyword evidence="7 12" id="KW-1003">Cell membrane</keyword>
<comment type="similarity">
    <text evidence="4 12">Belongs to the GPAT/DAPAT family.</text>
</comment>
<evidence type="ECO:0000256" key="5">
    <source>
        <dbReference type="ARBA" id="ARBA00013113"/>
    </source>
</evidence>
<dbReference type="InterPro" id="IPR045520">
    <property type="entry name" value="GPAT/DHAPAT_C"/>
</dbReference>
<keyword evidence="15" id="KW-1185">Reference proteome</keyword>
<evidence type="ECO:0000259" key="13">
    <source>
        <dbReference type="SMART" id="SM00563"/>
    </source>
</evidence>
<dbReference type="EMBL" id="FNCY01000001">
    <property type="protein sequence ID" value="SDG51500.1"/>
    <property type="molecule type" value="Genomic_DNA"/>
</dbReference>
<dbReference type="UniPathway" id="UPA00557">
    <property type="reaction ID" value="UER00612"/>
</dbReference>
<dbReference type="NCBIfam" id="TIGR03703">
    <property type="entry name" value="plsB"/>
    <property type="match status" value="1"/>
</dbReference>
<evidence type="ECO:0000256" key="3">
    <source>
        <dbReference type="ARBA" id="ARBA00005189"/>
    </source>
</evidence>
<evidence type="ECO:0000256" key="7">
    <source>
        <dbReference type="ARBA" id="ARBA00022475"/>
    </source>
</evidence>
<proteinExistence type="inferred from homology"/>
<keyword evidence="12" id="KW-1208">Phospholipid metabolism</keyword>
<dbReference type="PIRSF" id="PIRSF000437">
    <property type="entry name" value="GPAT_DHAPAT"/>
    <property type="match status" value="1"/>
</dbReference>
<dbReference type="STRING" id="83767.SAMN05660652_00004"/>
<dbReference type="GO" id="GO:0004366">
    <property type="term" value="F:glycerol-3-phosphate O-acyltransferase activity"/>
    <property type="evidence" value="ECO:0007669"/>
    <property type="project" value="UniProtKB-UniRule"/>
</dbReference>
<dbReference type="EC" id="2.3.1.15" evidence="5 12"/>
<evidence type="ECO:0000256" key="1">
    <source>
        <dbReference type="ARBA" id="ARBA00004413"/>
    </source>
</evidence>
<dbReference type="RefSeq" id="WP_091931406.1">
    <property type="nucleotide sequence ID" value="NZ_FNCY01000001.1"/>
</dbReference>
<dbReference type="OrthoDB" id="335193at2"/>
<dbReference type="NCBIfam" id="NF003441">
    <property type="entry name" value="PRK04974.1"/>
    <property type="match status" value="1"/>
</dbReference>
<dbReference type="Pfam" id="PF19277">
    <property type="entry name" value="GPAT_C"/>
    <property type="match status" value="1"/>
</dbReference>
<dbReference type="InterPro" id="IPR022284">
    <property type="entry name" value="GPAT/DHAPAT"/>
</dbReference>
<comment type="domain">
    <text evidence="12">The HXXXXD motif is essential for acyltransferase activity and may constitute the binding site for the phosphate moiety of the glycerol-3-phosphate.</text>
</comment>
<keyword evidence="9 12" id="KW-0472">Membrane</keyword>
<comment type="catalytic activity">
    <reaction evidence="11 12">
        <text>sn-glycerol 3-phosphate + an acyl-CoA = a 1-acyl-sn-glycero-3-phosphate + CoA</text>
        <dbReference type="Rhea" id="RHEA:15325"/>
        <dbReference type="ChEBI" id="CHEBI:57287"/>
        <dbReference type="ChEBI" id="CHEBI:57597"/>
        <dbReference type="ChEBI" id="CHEBI:57970"/>
        <dbReference type="ChEBI" id="CHEBI:58342"/>
        <dbReference type="EC" id="2.3.1.15"/>
    </reaction>
</comment>
<evidence type="ECO:0000256" key="6">
    <source>
        <dbReference type="ARBA" id="ARBA00013432"/>
    </source>
</evidence>
<feature type="domain" description="Phospholipid/glycerol acyltransferase" evidence="13">
    <location>
        <begin position="307"/>
        <end position="434"/>
    </location>
</feature>
<dbReference type="InterPro" id="IPR041728">
    <property type="entry name" value="GPAT/DHAPAT_LPLAT"/>
</dbReference>
<evidence type="ECO:0000256" key="4">
    <source>
        <dbReference type="ARBA" id="ARBA00007937"/>
    </source>
</evidence>
<dbReference type="PIRSF" id="PIRSF500064">
    <property type="entry name" value="GPAT"/>
    <property type="match status" value="1"/>
</dbReference>
<accession>A0A1G7UXP0</accession>
<name>A0A1G7UXP0_9RHOO</name>
<evidence type="ECO:0000256" key="8">
    <source>
        <dbReference type="ARBA" id="ARBA00022679"/>
    </source>
</evidence>
<keyword evidence="12" id="KW-0443">Lipid metabolism</keyword>
<sequence>MTGFFDLPGWTAQLVRRALYLWVRTTVFPETPAELGLDPTKPVCYVLQDEHLSNQCVLFEESRRAGLPPAEKPLKIGDRTIAKHARFSLNRRHSPMASARERYAPPTLMRTLIHEMMVQPELDIQIVPVVILWGRSPDKQESILGALFSETWQQVGRLGRLLTVLLHGRNVLVRFNPPISLHGLATDKLDESLALRKLSRVLRVHFRRQREIAIGPDLSHRNTQIETLLTAASVQTAIANEATARGISPKEAQHRARRFALEIASDYSYGALRALEIFFSWLWSRLYDGIDIYHLDTVLRIAPSHSIVYVPAHRSHIDYLVLSYFLHKNGLTPPHIAAGANLNMALVGPLLRRCGAFFLRRTFKGEPLYAAVFNEYLHLMLTRGFPLEYFIEGGRSRSGRTLNPKAGILGMTIASFVREHHRPLVFVPVYLGYEKLLEGKTYLRELAGKPKEKESLWAVLSSARKIRKEYGKVHINFGEPLDLGHFLEACRPGWQGEKPGDWSRDATRQAAIALATRLNDGAVITPVNLLALVLLATPRHTADEQALLKMIAHYQAIAADARYADTTVLCTQTPAEIVAYNERLGIATRVTHPLGDLISLPNGTAPLLSYFRNNVLHLFALPALIACLISHNRHLGRQRIIEAVSGIYGLMRTELFLRWPSAELSGIINGIITVLTARSLLQCDDRDVLSPPEASRPESAELRMLGETLRPTLERHFLTLSLLQQSGPGMKTRQQLENDCHLLAQRLALLYTSDSPEYAEKSAFAILIAHLIDADLLREDESGLLHFDDALTTPLAQAELVLPAEARQAIWRMTSSA</sequence>
<comment type="pathway">
    <text evidence="2 12">Phospholipid metabolism; CDP-diacylglycerol biosynthesis; CDP-diacylglycerol from sn-glycerol 3-phosphate: step 1/3.</text>
</comment>
<evidence type="ECO:0000256" key="11">
    <source>
        <dbReference type="ARBA" id="ARBA00048427"/>
    </source>
</evidence>
<dbReference type="CDD" id="cd07993">
    <property type="entry name" value="LPLAT_DHAPAT-like"/>
    <property type="match status" value="1"/>
</dbReference>
<dbReference type="PANTHER" id="PTHR12563">
    <property type="entry name" value="GLYCEROL-3-PHOSPHATE ACYLTRANSFERASE"/>
    <property type="match status" value="1"/>
</dbReference>
<evidence type="ECO:0000256" key="10">
    <source>
        <dbReference type="ARBA" id="ARBA00023315"/>
    </source>
</evidence>
<dbReference type="GO" id="GO:0005886">
    <property type="term" value="C:plasma membrane"/>
    <property type="evidence" value="ECO:0007669"/>
    <property type="project" value="UniProtKB-SubCell"/>
</dbReference>
<reference evidence="14 15" key="1">
    <citation type="submission" date="2016-10" db="EMBL/GenBank/DDBJ databases">
        <authorList>
            <person name="de Groot N.N."/>
        </authorList>
    </citation>
    <scope>NUCLEOTIDE SEQUENCE [LARGE SCALE GENOMIC DNA]</scope>
    <source>
        <strain evidence="14 15">DSM 5885</strain>
    </source>
</reference>
<dbReference type="InterPro" id="IPR002123">
    <property type="entry name" value="Plipid/glycerol_acylTrfase"/>
</dbReference>
<dbReference type="SMART" id="SM00563">
    <property type="entry name" value="PlsC"/>
    <property type="match status" value="1"/>
</dbReference>
<comment type="subcellular location">
    <subcellularLocation>
        <location evidence="1 12">Cell membrane</location>
        <topology evidence="1 12">Peripheral membrane protein</topology>
        <orientation evidence="1 12">Cytoplasmic side</orientation>
    </subcellularLocation>
</comment>
<organism evidence="14 15">
    <name type="scientific">Propionivibrio dicarboxylicus</name>
    <dbReference type="NCBI Taxonomy" id="83767"/>
    <lineage>
        <taxon>Bacteria</taxon>
        <taxon>Pseudomonadati</taxon>
        <taxon>Pseudomonadota</taxon>
        <taxon>Betaproteobacteria</taxon>
        <taxon>Rhodocyclales</taxon>
        <taxon>Rhodocyclaceae</taxon>
        <taxon>Propionivibrio</taxon>
    </lineage>
</organism>
<dbReference type="Proteomes" id="UP000198607">
    <property type="component" value="Unassembled WGS sequence"/>
</dbReference>
<dbReference type="Pfam" id="PF01553">
    <property type="entry name" value="Acyltransferase"/>
    <property type="match status" value="1"/>
</dbReference>
<dbReference type="PANTHER" id="PTHR12563:SF17">
    <property type="entry name" value="DIHYDROXYACETONE PHOSPHATE ACYLTRANSFERASE"/>
    <property type="match status" value="1"/>
</dbReference>
<keyword evidence="12" id="KW-0594">Phospholipid biosynthesis</keyword>
<dbReference type="GO" id="GO:0006631">
    <property type="term" value="P:fatty acid metabolic process"/>
    <property type="evidence" value="ECO:0007669"/>
    <property type="project" value="TreeGrafter"/>
</dbReference>
<dbReference type="HAMAP" id="MF_00393">
    <property type="entry name" value="Glyc3P_acyltrans"/>
    <property type="match status" value="1"/>
</dbReference>
<evidence type="ECO:0000313" key="14">
    <source>
        <dbReference type="EMBL" id="SDG51500.1"/>
    </source>
</evidence>
<keyword evidence="12" id="KW-0444">Lipid biosynthesis</keyword>
<comment type="pathway">
    <text evidence="3">Lipid metabolism.</text>
</comment>
<evidence type="ECO:0000256" key="2">
    <source>
        <dbReference type="ARBA" id="ARBA00004765"/>
    </source>
</evidence>
<dbReference type="InterPro" id="IPR028354">
    <property type="entry name" value="GPAT_PlsB"/>
</dbReference>
<keyword evidence="10 12" id="KW-0012">Acyltransferase</keyword>
<dbReference type="AlphaFoldDB" id="A0A1G7UXP0"/>
<feature type="short sequence motif" description="HXXXXD motif" evidence="12">
    <location>
        <begin position="312"/>
        <end position="317"/>
    </location>
</feature>
<keyword evidence="8 12" id="KW-0808">Transferase</keyword>
<protein>
    <recommendedName>
        <fullName evidence="6 12">Glycerol-3-phosphate acyltransferase</fullName>
        <shortName evidence="12">GPAT</shortName>
        <ecNumber evidence="5 12">2.3.1.15</ecNumber>
    </recommendedName>
</protein>
<dbReference type="SUPFAM" id="SSF69593">
    <property type="entry name" value="Glycerol-3-phosphate (1)-acyltransferase"/>
    <property type="match status" value="1"/>
</dbReference>